<evidence type="ECO:0000313" key="3">
    <source>
        <dbReference type="Proteomes" id="UP000026961"/>
    </source>
</evidence>
<dbReference type="EnsemblPlants" id="OGLUM06G25770.1">
    <property type="protein sequence ID" value="OGLUM06G25770.1"/>
    <property type="gene ID" value="OGLUM06G25770"/>
</dbReference>
<evidence type="ECO:0000313" key="2">
    <source>
        <dbReference type="EnsemblPlants" id="OGLUM06G25770.1"/>
    </source>
</evidence>
<dbReference type="Gramene" id="OGLUM06G25770.1">
    <property type="protein sequence ID" value="OGLUM06G25770.1"/>
    <property type="gene ID" value="OGLUM06G25770"/>
</dbReference>
<dbReference type="AlphaFoldDB" id="A0A0E0AD64"/>
<sequence>MVRIRMIEAAKDVMDLEKAIDIMDAAVHVEEKAGEEKEVLIPVPADLPVQVQRGASKLTRKKWLLLWFLIVIWVMILTDHFFVDGDQQNDHAESDNPYSTLAKFTGLLSVISLMFRALK</sequence>
<reference evidence="2" key="1">
    <citation type="submission" date="2015-04" db="UniProtKB">
        <authorList>
            <consortium name="EnsemblPlants"/>
        </authorList>
    </citation>
    <scope>IDENTIFICATION</scope>
</reference>
<keyword evidence="3" id="KW-1185">Reference proteome</keyword>
<reference evidence="2" key="2">
    <citation type="submission" date="2018-05" db="EMBL/GenBank/DDBJ databases">
        <title>OgluRS3 (Oryza glumaepatula Reference Sequence Version 3).</title>
        <authorList>
            <person name="Zhang J."/>
            <person name="Kudrna D."/>
            <person name="Lee S."/>
            <person name="Talag J."/>
            <person name="Welchert J."/>
            <person name="Wing R.A."/>
        </authorList>
    </citation>
    <scope>NUCLEOTIDE SEQUENCE [LARGE SCALE GENOMIC DNA]</scope>
</reference>
<name>A0A0E0AD64_9ORYZ</name>
<feature type="transmembrane region" description="Helical" evidence="1">
    <location>
        <begin position="98"/>
        <end position="118"/>
    </location>
</feature>
<feature type="transmembrane region" description="Helical" evidence="1">
    <location>
        <begin position="63"/>
        <end position="83"/>
    </location>
</feature>
<evidence type="ECO:0000256" key="1">
    <source>
        <dbReference type="SAM" id="Phobius"/>
    </source>
</evidence>
<keyword evidence="1" id="KW-0812">Transmembrane</keyword>
<organism evidence="2">
    <name type="scientific">Oryza glumipatula</name>
    <dbReference type="NCBI Taxonomy" id="40148"/>
    <lineage>
        <taxon>Eukaryota</taxon>
        <taxon>Viridiplantae</taxon>
        <taxon>Streptophyta</taxon>
        <taxon>Embryophyta</taxon>
        <taxon>Tracheophyta</taxon>
        <taxon>Spermatophyta</taxon>
        <taxon>Magnoliopsida</taxon>
        <taxon>Liliopsida</taxon>
        <taxon>Poales</taxon>
        <taxon>Poaceae</taxon>
        <taxon>BOP clade</taxon>
        <taxon>Oryzoideae</taxon>
        <taxon>Oryzeae</taxon>
        <taxon>Oryzinae</taxon>
        <taxon>Oryza</taxon>
    </lineage>
</organism>
<accession>A0A0E0AD64</accession>
<protein>
    <submittedName>
        <fullName evidence="2">Uncharacterized protein</fullName>
    </submittedName>
</protein>
<keyword evidence="1" id="KW-0472">Membrane</keyword>
<proteinExistence type="predicted"/>
<keyword evidence="1" id="KW-1133">Transmembrane helix</keyword>
<dbReference type="Proteomes" id="UP000026961">
    <property type="component" value="Chromosome 6"/>
</dbReference>